<dbReference type="Pfam" id="PF00209">
    <property type="entry name" value="SNF"/>
    <property type="match status" value="2"/>
</dbReference>
<evidence type="ECO:0000256" key="2">
    <source>
        <dbReference type="ARBA" id="ARBA00022448"/>
    </source>
</evidence>
<feature type="transmembrane region" description="Helical" evidence="7">
    <location>
        <begin position="85"/>
        <end position="110"/>
    </location>
</feature>
<dbReference type="PRINTS" id="PR00176">
    <property type="entry name" value="NANEUSMPORT"/>
</dbReference>
<dbReference type="GO" id="GO:0016020">
    <property type="term" value="C:membrane"/>
    <property type="evidence" value="ECO:0007669"/>
    <property type="project" value="UniProtKB-SubCell"/>
</dbReference>
<dbReference type="GO" id="GO:0015293">
    <property type="term" value="F:symporter activity"/>
    <property type="evidence" value="ECO:0007669"/>
    <property type="project" value="UniProtKB-KW"/>
</dbReference>
<feature type="transmembrane region" description="Helical" evidence="7">
    <location>
        <begin position="39"/>
        <end position="64"/>
    </location>
</feature>
<evidence type="ECO:0000256" key="7">
    <source>
        <dbReference type="SAM" id="Phobius"/>
    </source>
</evidence>
<keyword evidence="5 7" id="KW-0472">Membrane</keyword>
<evidence type="ECO:0000256" key="3">
    <source>
        <dbReference type="ARBA" id="ARBA00022692"/>
    </source>
</evidence>
<feature type="transmembrane region" description="Helical" evidence="7">
    <location>
        <begin position="150"/>
        <end position="171"/>
    </location>
</feature>
<evidence type="ECO:0000256" key="6">
    <source>
        <dbReference type="RuleBase" id="RU003732"/>
    </source>
</evidence>
<gene>
    <name evidence="8" type="ORF">AWH56_04470</name>
</gene>
<feature type="transmembrane region" description="Helical" evidence="7">
    <location>
        <begin position="225"/>
        <end position="250"/>
    </location>
</feature>
<keyword evidence="2 6" id="KW-0813">Transport</keyword>
<dbReference type="AlphaFoldDB" id="A0A1S2MED2"/>
<dbReference type="EMBL" id="LQXD01000027">
    <property type="protein sequence ID" value="OIJ22783.1"/>
    <property type="molecule type" value="Genomic_DNA"/>
</dbReference>
<proteinExistence type="inferred from homology"/>
<feature type="transmembrane region" description="Helical" evidence="7">
    <location>
        <begin position="390"/>
        <end position="412"/>
    </location>
</feature>
<feature type="transmembrane region" description="Helical" evidence="7">
    <location>
        <begin position="362"/>
        <end position="384"/>
    </location>
</feature>
<feature type="transmembrane region" description="Helical" evidence="7">
    <location>
        <begin position="262"/>
        <end position="287"/>
    </location>
</feature>
<reference evidence="8" key="1">
    <citation type="submission" date="2016-10" db="EMBL/GenBank/DDBJ databases">
        <title>Draft genome sequences of four alkaliphilic bacteria belonging to the Anaerobacillus genus.</title>
        <authorList>
            <person name="Bassil N.M."/>
            <person name="Lloyd J.R."/>
        </authorList>
    </citation>
    <scope>NUCLEOTIDE SEQUENCE [LARGE SCALE GENOMIC DNA]</scope>
    <source>
        <strain evidence="8">NB2006</strain>
    </source>
</reference>
<evidence type="ECO:0000256" key="1">
    <source>
        <dbReference type="ARBA" id="ARBA00004141"/>
    </source>
</evidence>
<comment type="similarity">
    <text evidence="6">Belongs to the sodium:neurotransmitter symporter (SNF) (TC 2.A.22) family.</text>
</comment>
<feature type="transmembrane region" description="Helical" evidence="7">
    <location>
        <begin position="183"/>
        <end position="205"/>
    </location>
</feature>
<evidence type="ECO:0000256" key="4">
    <source>
        <dbReference type="ARBA" id="ARBA00022989"/>
    </source>
</evidence>
<dbReference type="PANTHER" id="PTHR42948">
    <property type="entry name" value="TRANSPORTER"/>
    <property type="match status" value="1"/>
</dbReference>
<feature type="transmembrane region" description="Helical" evidence="7">
    <location>
        <begin position="322"/>
        <end position="350"/>
    </location>
</feature>
<accession>A0A1S2MED2</accession>
<keyword evidence="4 7" id="KW-1133">Transmembrane helix</keyword>
<keyword evidence="6" id="KW-0769">Symport</keyword>
<comment type="subcellular location">
    <subcellularLocation>
        <location evidence="1">Membrane</location>
        <topology evidence="1">Multi-pass membrane protein</topology>
    </subcellularLocation>
</comment>
<sequence>MKIFRRLVLIKLQLSAAVGSAVGLGNIWRFPYVAYDNGGGAFLIPYLFALLTAGIPLLIMEFTMGHKYRGSAPLSYARMNKKTEWIGWWQVAIAFVISTYYAVIIAWAMAYTYFAVGQQWGEDTGGFLMADYLKRVDIVNDAAIGSVGSIVPGVFIPLVLVWVITLGVLFKGVKKGIEVANRIFIPTLVVMFLIIVIRALTLEGASLGLETFFKPDWSEIMSPGVWVAAYGQIFFSLSIAFAIMITYSSYLPKKADINNNAFIAGFSNSSVELLAGFGVFATLGFMATQSGVGVDEVAAGGIGLAFVVFPQILNTFPGLNGLFGVLFFGSLVFAGLSSLISIVETFVAGVQEKFKVSRTKAVMIGGGLSALISILFATQGGLFFLDAADYFINTFGIALAGLVSVITISWFVKKLKPFQDHANATSDIRIGLWWRVCLGVVTPVVLGYMFIMNLIDNLKENYEGYSTSFLLYSGWGVAIAALVFGFIFTGLKWSAKDLEVPAYSEEKGVDAK</sequence>
<name>A0A1S2MED2_9BACI</name>
<protein>
    <recommendedName>
        <fullName evidence="6">Transporter</fullName>
    </recommendedName>
</protein>
<dbReference type="InterPro" id="IPR037272">
    <property type="entry name" value="SNS_sf"/>
</dbReference>
<evidence type="ECO:0000313" key="8">
    <source>
        <dbReference type="EMBL" id="OIJ22783.1"/>
    </source>
</evidence>
<evidence type="ECO:0000256" key="5">
    <source>
        <dbReference type="ARBA" id="ARBA00023136"/>
    </source>
</evidence>
<dbReference type="PANTHER" id="PTHR42948:SF1">
    <property type="entry name" value="TRANSPORTER"/>
    <property type="match status" value="1"/>
</dbReference>
<dbReference type="CDD" id="cd10334">
    <property type="entry name" value="SLC6sbd_u1"/>
    <property type="match status" value="1"/>
</dbReference>
<dbReference type="SUPFAM" id="SSF161070">
    <property type="entry name" value="SNF-like"/>
    <property type="match status" value="1"/>
</dbReference>
<comment type="caution">
    <text evidence="8">The sequence shown here is derived from an EMBL/GenBank/DDBJ whole genome shotgun (WGS) entry which is preliminary data.</text>
</comment>
<feature type="transmembrane region" description="Helical" evidence="7">
    <location>
        <begin position="471"/>
        <end position="491"/>
    </location>
</feature>
<dbReference type="NCBIfam" id="NF037979">
    <property type="entry name" value="Na_transp"/>
    <property type="match status" value="1"/>
</dbReference>
<dbReference type="PROSITE" id="PS00610">
    <property type="entry name" value="NA_NEUROTRAN_SYMP_1"/>
    <property type="match status" value="1"/>
</dbReference>
<feature type="transmembrane region" description="Helical" evidence="7">
    <location>
        <begin position="432"/>
        <end position="451"/>
    </location>
</feature>
<organism evidence="8">
    <name type="scientific">Anaerobacillus isosaccharinicus</name>
    <dbReference type="NCBI Taxonomy" id="1532552"/>
    <lineage>
        <taxon>Bacteria</taxon>
        <taxon>Bacillati</taxon>
        <taxon>Bacillota</taxon>
        <taxon>Bacilli</taxon>
        <taxon>Bacillales</taxon>
        <taxon>Bacillaceae</taxon>
        <taxon>Anaerobacillus</taxon>
    </lineage>
</organism>
<dbReference type="InterPro" id="IPR000175">
    <property type="entry name" value="Na/ntran_symport"/>
</dbReference>
<keyword evidence="3 6" id="KW-0812">Transmembrane</keyword>
<dbReference type="PROSITE" id="PS50267">
    <property type="entry name" value="NA_NEUROTRAN_SYMP_3"/>
    <property type="match status" value="1"/>
</dbReference>